<accession>A0ABY9I4E3</accession>
<keyword evidence="1" id="KW-0472">Membrane</keyword>
<feature type="transmembrane region" description="Helical" evidence="1">
    <location>
        <begin position="80"/>
        <end position="101"/>
    </location>
</feature>
<keyword evidence="1" id="KW-1133">Transmembrane helix</keyword>
<dbReference type="InterPro" id="IPR021214">
    <property type="entry name" value="DUF2568"/>
</dbReference>
<evidence type="ECO:0000313" key="2">
    <source>
        <dbReference type="EMBL" id="WLQ41038.1"/>
    </source>
</evidence>
<dbReference type="Proteomes" id="UP001229952">
    <property type="component" value="Chromosome"/>
</dbReference>
<gene>
    <name evidence="2" type="ORF">P8A22_14185</name>
</gene>
<name>A0ABY9I4E3_9ACTN</name>
<dbReference type="EMBL" id="CP120992">
    <property type="protein sequence ID" value="WLQ41038.1"/>
    <property type="molecule type" value="Genomic_DNA"/>
</dbReference>
<proteinExistence type="predicted"/>
<reference evidence="2 3" key="1">
    <citation type="submission" date="2023-03" db="EMBL/GenBank/DDBJ databases">
        <title>Isolation and description of six Streptomyces strains from soil environments, able to metabolize different microbial glucans.</title>
        <authorList>
            <person name="Widen T."/>
            <person name="Larsbrink J."/>
        </authorList>
    </citation>
    <scope>NUCLEOTIDE SEQUENCE [LARGE SCALE GENOMIC DNA]</scope>
    <source>
        <strain evidence="2 3">Mut2</strain>
    </source>
</reference>
<evidence type="ECO:0000313" key="3">
    <source>
        <dbReference type="Proteomes" id="UP001229952"/>
    </source>
</evidence>
<evidence type="ECO:0000256" key="1">
    <source>
        <dbReference type="SAM" id="Phobius"/>
    </source>
</evidence>
<feature type="transmembrane region" description="Helical" evidence="1">
    <location>
        <begin position="107"/>
        <end position="126"/>
    </location>
</feature>
<keyword evidence="1" id="KW-0812">Transmembrane</keyword>
<sequence length="134" mass="13927">MMHEHRTDGGAIPSTAGRPWWGANEVLAFVLELVALGCLFAWGYGLGDGMAVQLLLGLVVLALAIAVWGLFCAPRARFRLPLAGVLAFKALVLGGSAVALYSMGHTVAGVVLGAVVVVNTSLTETFRRRPPAGG</sequence>
<organism evidence="2 3">
    <name type="scientific">Streptomyces laculatispora</name>
    <dbReference type="NCBI Taxonomy" id="887464"/>
    <lineage>
        <taxon>Bacteria</taxon>
        <taxon>Bacillati</taxon>
        <taxon>Actinomycetota</taxon>
        <taxon>Actinomycetes</taxon>
        <taxon>Kitasatosporales</taxon>
        <taxon>Streptomycetaceae</taxon>
        <taxon>Streptomyces</taxon>
    </lineage>
</organism>
<keyword evidence="3" id="KW-1185">Reference proteome</keyword>
<protein>
    <submittedName>
        <fullName evidence="2">YrdB family protein</fullName>
    </submittedName>
</protein>
<feature type="transmembrane region" description="Helical" evidence="1">
    <location>
        <begin position="50"/>
        <end position="73"/>
    </location>
</feature>
<feature type="transmembrane region" description="Helical" evidence="1">
    <location>
        <begin position="26"/>
        <end position="44"/>
    </location>
</feature>
<dbReference type="Pfam" id="PF10823">
    <property type="entry name" value="DUF2568"/>
    <property type="match status" value="1"/>
</dbReference>
<dbReference type="RefSeq" id="WP_306087607.1">
    <property type="nucleotide sequence ID" value="NZ_CP120992.1"/>
</dbReference>